<keyword evidence="1" id="KW-1133">Transmembrane helix</keyword>
<reference evidence="2 3" key="1">
    <citation type="submission" date="2021-05" db="EMBL/GenBank/DDBJ databases">
        <title>The draft genome of Geobacter luticola JCM 17780.</title>
        <authorList>
            <person name="Xu Z."/>
            <person name="Masuda Y."/>
            <person name="Itoh H."/>
            <person name="Senoo K."/>
        </authorList>
    </citation>
    <scope>NUCLEOTIDE SEQUENCE [LARGE SCALE GENOMIC DNA]</scope>
    <source>
        <strain evidence="2 3">JCM 17780</strain>
    </source>
</reference>
<keyword evidence="3" id="KW-1185">Reference proteome</keyword>
<sequence>MKLHRLVWFANRFTIYVVLFVLLVATIVTLAYEYWLVSLVAMVTFFLALYKGLVRLKILTNSVVVRDGKVVFFVPETTVRNRFDFVSRGQSIVELPEFQLLDRPFKVEIFAPGRKGTVWCCRLSLRFEYLMQPEAWQRAYDRFVAHGERLPSAVRKLLVESSGRMELQPVVMAGEEAMREYLTPIVAHLNRALADVGLEVVDVQCSFTEGPTLARLLGADQQEAEKGSTEEVFKWQVRKDEETPKGRGVLLEVPGNVER</sequence>
<protein>
    <recommendedName>
        <fullName evidence="4">Band 7 domain-containing protein</fullName>
    </recommendedName>
</protein>
<keyword evidence="1" id="KW-0472">Membrane</keyword>
<feature type="transmembrane region" description="Helical" evidence="1">
    <location>
        <begin position="7"/>
        <end position="28"/>
    </location>
</feature>
<name>A0ABS5S8E6_9BACT</name>
<dbReference type="RefSeq" id="WP_214173656.1">
    <property type="nucleotide sequence ID" value="NZ_JAHCVK010000001.1"/>
</dbReference>
<evidence type="ECO:0008006" key="4">
    <source>
        <dbReference type="Google" id="ProtNLM"/>
    </source>
</evidence>
<proteinExistence type="predicted"/>
<dbReference type="EMBL" id="JAHCVK010000001">
    <property type="protein sequence ID" value="MBT0651652.1"/>
    <property type="molecule type" value="Genomic_DNA"/>
</dbReference>
<evidence type="ECO:0000313" key="3">
    <source>
        <dbReference type="Proteomes" id="UP000756860"/>
    </source>
</evidence>
<gene>
    <name evidence="2" type="ORF">KI810_01165</name>
</gene>
<evidence type="ECO:0000256" key="1">
    <source>
        <dbReference type="SAM" id="Phobius"/>
    </source>
</evidence>
<feature type="transmembrane region" description="Helical" evidence="1">
    <location>
        <begin position="34"/>
        <end position="53"/>
    </location>
</feature>
<evidence type="ECO:0000313" key="2">
    <source>
        <dbReference type="EMBL" id="MBT0651652.1"/>
    </source>
</evidence>
<dbReference type="Proteomes" id="UP000756860">
    <property type="component" value="Unassembled WGS sequence"/>
</dbReference>
<comment type="caution">
    <text evidence="2">The sequence shown here is derived from an EMBL/GenBank/DDBJ whole genome shotgun (WGS) entry which is preliminary data.</text>
</comment>
<accession>A0ABS5S8E6</accession>
<keyword evidence="1" id="KW-0812">Transmembrane</keyword>
<organism evidence="2 3">
    <name type="scientific">Geomobilimonas luticola</name>
    <dbReference type="NCBI Taxonomy" id="1114878"/>
    <lineage>
        <taxon>Bacteria</taxon>
        <taxon>Pseudomonadati</taxon>
        <taxon>Thermodesulfobacteriota</taxon>
        <taxon>Desulfuromonadia</taxon>
        <taxon>Geobacterales</taxon>
        <taxon>Geobacteraceae</taxon>
        <taxon>Geomobilimonas</taxon>
    </lineage>
</organism>